<evidence type="ECO:0000256" key="1">
    <source>
        <dbReference type="ARBA" id="ARBA00038414"/>
    </source>
</evidence>
<dbReference type="Proteomes" id="UP000812287">
    <property type="component" value="Unassembled WGS sequence"/>
</dbReference>
<dbReference type="InterPro" id="IPR015942">
    <property type="entry name" value="Asp/Glu/hydantoin_racemase"/>
</dbReference>
<dbReference type="InterPro" id="IPR052186">
    <property type="entry name" value="Hydantoin_racemase-like"/>
</dbReference>
<dbReference type="Gene3D" id="3.40.50.12500">
    <property type="match status" value="1"/>
</dbReference>
<dbReference type="GeneID" id="66108072"/>
<accession>A0A9P7VXL3</accession>
<dbReference type="GO" id="GO:0047661">
    <property type="term" value="F:amino-acid racemase activity"/>
    <property type="evidence" value="ECO:0007669"/>
    <property type="project" value="InterPro"/>
</dbReference>
<reference evidence="2" key="1">
    <citation type="submission" date="2020-11" db="EMBL/GenBank/DDBJ databases">
        <title>Adaptations for nitrogen fixation in a non-lichenized fungal sporocarp promotes dispersal by wood-feeding termites.</title>
        <authorList>
            <consortium name="DOE Joint Genome Institute"/>
            <person name="Koch R.A."/>
            <person name="Yoon G."/>
            <person name="Arayal U."/>
            <person name="Lail K."/>
            <person name="Amirebrahimi M."/>
            <person name="Labutti K."/>
            <person name="Lipzen A."/>
            <person name="Riley R."/>
            <person name="Barry K."/>
            <person name="Henrissat B."/>
            <person name="Grigoriev I.V."/>
            <person name="Herr J.R."/>
            <person name="Aime M.C."/>
        </authorList>
    </citation>
    <scope>NUCLEOTIDE SEQUENCE</scope>
    <source>
        <strain evidence="2">MCA 3950</strain>
    </source>
</reference>
<dbReference type="PANTHER" id="PTHR28047:SF5">
    <property type="entry name" value="PROTEIN DCG1"/>
    <property type="match status" value="1"/>
</dbReference>
<dbReference type="Pfam" id="PF01177">
    <property type="entry name" value="Asp_Glu_race"/>
    <property type="match status" value="1"/>
</dbReference>
<dbReference type="RefSeq" id="XP_043042100.1">
    <property type="nucleotide sequence ID" value="XM_043185775.1"/>
</dbReference>
<evidence type="ECO:0000313" key="2">
    <source>
        <dbReference type="EMBL" id="KAG7448600.1"/>
    </source>
</evidence>
<comment type="caution">
    <text evidence="2">The sequence shown here is derived from an EMBL/GenBank/DDBJ whole genome shotgun (WGS) entry which is preliminary data.</text>
</comment>
<keyword evidence="3" id="KW-1185">Reference proteome</keyword>
<dbReference type="EMBL" id="MU250529">
    <property type="protein sequence ID" value="KAG7448600.1"/>
    <property type="molecule type" value="Genomic_DNA"/>
</dbReference>
<name>A0A9P7VXL3_9AGAR</name>
<dbReference type="OrthoDB" id="412018at2759"/>
<gene>
    <name evidence="2" type="ORF">BT62DRAFT_929689</name>
</gene>
<sequence length="235" mass="24711">MAPASILVINPNSSQSITDGLAETLVAPPEAKLTFYTAPSHAPPSINDIVTANLTATACFQDILEKLLLEEHDGFLVCCFSDHPLAHMLREATTKPTVGIFEAAITQALLVGKRFGVVTTGTGYKFNLYNGVRAFMGANSERFAGLVTTGLGVVELREGDRKKIEKKMKEASGKMASQGADVILLGCAGMAGMEPLVRQGATEANPGLPPVRVLDGAKAGVEMLAALIRLSSQVA</sequence>
<organism evidence="2 3">
    <name type="scientific">Guyanagaster necrorhizus</name>
    <dbReference type="NCBI Taxonomy" id="856835"/>
    <lineage>
        <taxon>Eukaryota</taxon>
        <taxon>Fungi</taxon>
        <taxon>Dikarya</taxon>
        <taxon>Basidiomycota</taxon>
        <taxon>Agaricomycotina</taxon>
        <taxon>Agaricomycetes</taxon>
        <taxon>Agaricomycetidae</taxon>
        <taxon>Agaricales</taxon>
        <taxon>Marasmiineae</taxon>
        <taxon>Physalacriaceae</taxon>
        <taxon>Guyanagaster</taxon>
    </lineage>
</organism>
<protein>
    <recommendedName>
        <fullName evidence="4">Hydantoin racemase</fullName>
    </recommendedName>
</protein>
<proteinExistence type="inferred from homology"/>
<dbReference type="InterPro" id="IPR053714">
    <property type="entry name" value="Iso_Racemase_Enz_sf"/>
</dbReference>
<evidence type="ECO:0000313" key="3">
    <source>
        <dbReference type="Proteomes" id="UP000812287"/>
    </source>
</evidence>
<evidence type="ECO:0008006" key="4">
    <source>
        <dbReference type="Google" id="ProtNLM"/>
    </source>
</evidence>
<dbReference type="AlphaFoldDB" id="A0A9P7VXL3"/>
<dbReference type="PANTHER" id="PTHR28047">
    <property type="entry name" value="PROTEIN DCG1"/>
    <property type="match status" value="1"/>
</dbReference>
<comment type="similarity">
    <text evidence="1">Belongs to the HyuE racemase family.</text>
</comment>